<feature type="compositionally biased region" description="Polar residues" evidence="1">
    <location>
        <begin position="1"/>
        <end position="12"/>
    </location>
</feature>
<dbReference type="AlphaFoldDB" id="A0A9N7R9L5"/>
<keyword evidence="3" id="KW-1185">Reference proteome</keyword>
<proteinExistence type="predicted"/>
<reference evidence="2" key="1">
    <citation type="submission" date="2019-12" db="EMBL/GenBank/DDBJ databases">
        <authorList>
            <person name="Scholes J."/>
        </authorList>
    </citation>
    <scope>NUCLEOTIDE SEQUENCE</scope>
</reference>
<feature type="non-terminal residue" evidence="2">
    <location>
        <position position="87"/>
    </location>
</feature>
<protein>
    <submittedName>
        <fullName evidence="2">Uncharacterized protein</fullName>
    </submittedName>
</protein>
<comment type="caution">
    <text evidence="2">The sequence shown here is derived from an EMBL/GenBank/DDBJ whole genome shotgun (WGS) entry which is preliminary data.</text>
</comment>
<dbReference type="Proteomes" id="UP001153555">
    <property type="component" value="Unassembled WGS sequence"/>
</dbReference>
<feature type="region of interest" description="Disordered" evidence="1">
    <location>
        <begin position="1"/>
        <end position="30"/>
    </location>
</feature>
<feature type="compositionally biased region" description="Basic and acidic residues" evidence="1">
    <location>
        <begin position="75"/>
        <end position="87"/>
    </location>
</feature>
<dbReference type="EMBL" id="CACSLK010020742">
    <property type="protein sequence ID" value="CAA0821465.1"/>
    <property type="molecule type" value="Genomic_DNA"/>
</dbReference>
<feature type="region of interest" description="Disordered" evidence="1">
    <location>
        <begin position="65"/>
        <end position="87"/>
    </location>
</feature>
<evidence type="ECO:0000256" key="1">
    <source>
        <dbReference type="SAM" id="MobiDB-lite"/>
    </source>
</evidence>
<evidence type="ECO:0000313" key="2">
    <source>
        <dbReference type="EMBL" id="CAA0821465.1"/>
    </source>
</evidence>
<dbReference type="OrthoDB" id="10501396at2759"/>
<gene>
    <name evidence="2" type="ORF">SHERM_19467</name>
</gene>
<sequence>RVYSDPQNQDSSMDGPLNDTMNGHADNVEDDDLQVEYENLSHVQKRQNLMMQRKIDVLCSKKQMEQDDYVENEDLPAHYKDNCSNDK</sequence>
<organism evidence="2 3">
    <name type="scientific">Striga hermonthica</name>
    <name type="common">Purple witchweed</name>
    <name type="synonym">Buchnera hermonthica</name>
    <dbReference type="NCBI Taxonomy" id="68872"/>
    <lineage>
        <taxon>Eukaryota</taxon>
        <taxon>Viridiplantae</taxon>
        <taxon>Streptophyta</taxon>
        <taxon>Embryophyta</taxon>
        <taxon>Tracheophyta</taxon>
        <taxon>Spermatophyta</taxon>
        <taxon>Magnoliopsida</taxon>
        <taxon>eudicotyledons</taxon>
        <taxon>Gunneridae</taxon>
        <taxon>Pentapetalae</taxon>
        <taxon>asterids</taxon>
        <taxon>lamiids</taxon>
        <taxon>Lamiales</taxon>
        <taxon>Orobanchaceae</taxon>
        <taxon>Buchnereae</taxon>
        <taxon>Striga</taxon>
    </lineage>
</organism>
<evidence type="ECO:0000313" key="3">
    <source>
        <dbReference type="Proteomes" id="UP001153555"/>
    </source>
</evidence>
<accession>A0A9N7R9L5</accession>
<feature type="non-terminal residue" evidence="2">
    <location>
        <position position="1"/>
    </location>
</feature>
<name>A0A9N7R9L5_STRHE</name>